<dbReference type="STRING" id="400682.A0A1X7UWT1"/>
<proteinExistence type="predicted"/>
<protein>
    <recommendedName>
        <fullName evidence="4">SMP-30/Gluconolactonase/LRE-like region domain-containing protein</fullName>
    </recommendedName>
</protein>
<feature type="repeat" description="NHL" evidence="2">
    <location>
        <begin position="10"/>
        <end position="49"/>
    </location>
</feature>
<dbReference type="PROSITE" id="PS51125">
    <property type="entry name" value="NHL"/>
    <property type="match status" value="2"/>
</dbReference>
<dbReference type="EnsemblMetazoa" id="Aqu2.1.31994_001">
    <property type="protein sequence ID" value="Aqu2.1.31994_001"/>
    <property type="gene ID" value="Aqu2.1.31994"/>
</dbReference>
<feature type="repeat" description="NHL" evidence="2">
    <location>
        <begin position="53"/>
        <end position="93"/>
    </location>
</feature>
<dbReference type="InterPro" id="IPR011042">
    <property type="entry name" value="6-blade_b-propeller_TolB-like"/>
</dbReference>
<dbReference type="InterPro" id="IPR050952">
    <property type="entry name" value="TRIM-NHL_E3_ligases"/>
</dbReference>
<dbReference type="SUPFAM" id="SSF101898">
    <property type="entry name" value="NHL repeat"/>
    <property type="match status" value="1"/>
</dbReference>
<evidence type="ECO:0000256" key="2">
    <source>
        <dbReference type="PROSITE-ProRule" id="PRU00504"/>
    </source>
</evidence>
<name>A0A1X7UWT1_AMPQE</name>
<dbReference type="InParanoid" id="A0A1X7UWT1"/>
<dbReference type="GO" id="GO:0008270">
    <property type="term" value="F:zinc ion binding"/>
    <property type="evidence" value="ECO:0007669"/>
    <property type="project" value="UniProtKB-KW"/>
</dbReference>
<evidence type="ECO:0000256" key="1">
    <source>
        <dbReference type="ARBA" id="ARBA00022737"/>
    </source>
</evidence>
<evidence type="ECO:0008006" key="4">
    <source>
        <dbReference type="Google" id="ProtNLM"/>
    </source>
</evidence>
<keyword evidence="1" id="KW-0677">Repeat</keyword>
<dbReference type="Pfam" id="PF01436">
    <property type="entry name" value="NHL"/>
    <property type="match status" value="1"/>
</dbReference>
<evidence type="ECO:0000313" key="3">
    <source>
        <dbReference type="EnsemblMetazoa" id="Aqu2.1.31994_001"/>
    </source>
</evidence>
<accession>A0A1X7UWT1</accession>
<dbReference type="Gene3D" id="2.120.10.30">
    <property type="entry name" value="TolB, C-terminal domain"/>
    <property type="match status" value="1"/>
</dbReference>
<reference evidence="3" key="1">
    <citation type="submission" date="2017-05" db="UniProtKB">
        <authorList>
            <consortium name="EnsemblMetazoa"/>
        </authorList>
    </citation>
    <scope>IDENTIFICATION</scope>
</reference>
<dbReference type="AlphaFoldDB" id="A0A1X7UWT1"/>
<dbReference type="PANTHER" id="PTHR24104:SF25">
    <property type="entry name" value="PROTEIN LIN-41"/>
    <property type="match status" value="1"/>
</dbReference>
<dbReference type="PANTHER" id="PTHR24104">
    <property type="entry name" value="E3 UBIQUITIN-PROTEIN LIGASE NHLRC1-RELATED"/>
    <property type="match status" value="1"/>
</dbReference>
<organism evidence="3">
    <name type="scientific">Amphimedon queenslandica</name>
    <name type="common">Sponge</name>
    <dbReference type="NCBI Taxonomy" id="400682"/>
    <lineage>
        <taxon>Eukaryota</taxon>
        <taxon>Metazoa</taxon>
        <taxon>Porifera</taxon>
        <taxon>Demospongiae</taxon>
        <taxon>Heteroscleromorpha</taxon>
        <taxon>Haplosclerida</taxon>
        <taxon>Niphatidae</taxon>
        <taxon>Amphimedon</taxon>
    </lineage>
</organism>
<sequence>FLDKFGIRLRGSSPGQLNRPHGIAIDTGATGLVYAVEWANNRISVFTNKGEFVNSFGSEGSSIDQFSAPYDLTFDKDGFLYVCDYNTSRIVVY</sequence>
<dbReference type="InterPro" id="IPR001258">
    <property type="entry name" value="NHL_repeat"/>
</dbReference>